<dbReference type="InterPro" id="IPR007842">
    <property type="entry name" value="HEPN_dom"/>
</dbReference>
<dbReference type="KEGG" id="pfm:Pyrfu_0465"/>
<sequence length="140" mass="15893">MVREQVLWWLRLARRDLERAERSLREGDRAAAVFWAQQAAEKALKAVLLALKGYFPKTHSIRRLFEELGSNLGLGREELEDAYELTQYYYVARYPDVVEGLPDEVISGRTAERAVAAARRVVEAAERAVEEASRGDTQVG</sequence>
<dbReference type="eggNOG" id="arCOG01191">
    <property type="taxonomic scope" value="Archaea"/>
</dbReference>
<dbReference type="PROSITE" id="PS50910">
    <property type="entry name" value="HEPN"/>
    <property type="match status" value="1"/>
</dbReference>
<dbReference type="Proteomes" id="UP000001037">
    <property type="component" value="Chromosome"/>
</dbReference>
<organism evidence="2 3">
    <name type="scientific">Pyrolobus fumarii (strain DSM 11204 / 1A)</name>
    <dbReference type="NCBI Taxonomy" id="694429"/>
    <lineage>
        <taxon>Archaea</taxon>
        <taxon>Thermoproteota</taxon>
        <taxon>Thermoprotei</taxon>
        <taxon>Desulfurococcales</taxon>
        <taxon>Pyrodictiaceae</taxon>
        <taxon>Pyrolobus</taxon>
    </lineage>
</organism>
<reference evidence="2 3" key="1">
    <citation type="journal article" date="2011" name="Stand. Genomic Sci.">
        <title>Complete genome sequence of the hyperthermophilic chemolithoautotroph Pyrolobus fumarii type strain (1A).</title>
        <authorList>
            <person name="Anderson I."/>
            <person name="Goker M."/>
            <person name="Nolan M."/>
            <person name="Lucas S."/>
            <person name="Hammon N."/>
            <person name="Deshpande S."/>
            <person name="Cheng J.F."/>
            <person name="Tapia R."/>
            <person name="Han C."/>
            <person name="Goodwin L."/>
            <person name="Pitluck S."/>
            <person name="Huntemann M."/>
            <person name="Liolios K."/>
            <person name="Ivanova N."/>
            <person name="Pagani I."/>
            <person name="Mavromatis K."/>
            <person name="Ovchinikova G."/>
            <person name="Pati A."/>
            <person name="Chen A."/>
            <person name="Palaniappan K."/>
            <person name="Land M."/>
            <person name="Hauser L."/>
            <person name="Brambilla E.M."/>
            <person name="Huber H."/>
            <person name="Yasawong M."/>
            <person name="Rohde M."/>
            <person name="Spring S."/>
            <person name="Abt B."/>
            <person name="Sikorski J."/>
            <person name="Wirth R."/>
            <person name="Detter J.C."/>
            <person name="Woyke T."/>
            <person name="Bristow J."/>
            <person name="Eisen J.A."/>
            <person name="Markowitz V."/>
            <person name="Hugenholtz P."/>
            <person name="Kyrpides N.C."/>
            <person name="Klenk H.P."/>
            <person name="Lapidus A."/>
        </authorList>
    </citation>
    <scope>NUCLEOTIDE SEQUENCE [LARGE SCALE GENOMIC DNA]</scope>
    <source>
        <strain evidence="3">DSM 11204 / 1A</strain>
    </source>
</reference>
<dbReference type="Gene3D" id="1.20.120.330">
    <property type="entry name" value="Nucleotidyltransferases domain 2"/>
    <property type="match status" value="1"/>
</dbReference>
<dbReference type="HOGENOM" id="CLU_123170_2_2_2"/>
<dbReference type="SMART" id="SM00748">
    <property type="entry name" value="HEPN"/>
    <property type="match status" value="1"/>
</dbReference>
<accession>G0EG88</accession>
<name>G0EG88_PYRF1</name>
<protein>
    <submittedName>
        <fullName evidence="2">HEPN domain protein</fullName>
    </submittedName>
</protein>
<proteinExistence type="predicted"/>
<dbReference type="Pfam" id="PF05168">
    <property type="entry name" value="HEPN"/>
    <property type="match status" value="1"/>
</dbReference>
<evidence type="ECO:0000259" key="1">
    <source>
        <dbReference type="PROSITE" id="PS50910"/>
    </source>
</evidence>
<dbReference type="EMBL" id="CP002838">
    <property type="protein sequence ID" value="AEM38336.1"/>
    <property type="molecule type" value="Genomic_DNA"/>
</dbReference>
<gene>
    <name evidence="2" type="ordered locus">Pyrfu_0465</name>
</gene>
<dbReference type="InParanoid" id="G0EG88"/>
<dbReference type="AlphaFoldDB" id="G0EG88"/>
<keyword evidence="3" id="KW-1185">Reference proteome</keyword>
<feature type="domain" description="HEPN" evidence="1">
    <location>
        <begin position="10"/>
        <end position="121"/>
    </location>
</feature>
<evidence type="ECO:0000313" key="3">
    <source>
        <dbReference type="Proteomes" id="UP000001037"/>
    </source>
</evidence>
<dbReference type="STRING" id="694429.Pyrfu_0465"/>
<dbReference type="SUPFAM" id="SSF81593">
    <property type="entry name" value="Nucleotidyltransferase substrate binding subunit/domain"/>
    <property type="match status" value="1"/>
</dbReference>
<evidence type="ECO:0000313" key="2">
    <source>
        <dbReference type="EMBL" id="AEM38336.1"/>
    </source>
</evidence>